<organism evidence="3 4">
    <name type="scientific">Pseudonocardia cypriaca</name>
    <dbReference type="NCBI Taxonomy" id="882449"/>
    <lineage>
        <taxon>Bacteria</taxon>
        <taxon>Bacillati</taxon>
        <taxon>Actinomycetota</taxon>
        <taxon>Actinomycetes</taxon>
        <taxon>Pseudonocardiales</taxon>
        <taxon>Pseudonocardiaceae</taxon>
        <taxon>Pseudonocardia</taxon>
    </lineage>
</organism>
<dbReference type="CDD" id="cd05233">
    <property type="entry name" value="SDR_c"/>
    <property type="match status" value="1"/>
</dbReference>
<evidence type="ECO:0000313" key="3">
    <source>
        <dbReference type="EMBL" id="TQM36259.1"/>
    </source>
</evidence>
<dbReference type="InterPro" id="IPR002347">
    <property type="entry name" value="SDR_fam"/>
</dbReference>
<sequence>MDLSLDGKVAIVTGAASGFGRAVASTLAAEGVRVAGADINEAGVVTAMKELGGGSAACRGYALDVSSRTNWSELVRTVEEDLGPVDILCNIAGPAPGPVSGHLDTDDDEWRRQIDGHLSGVFRGCQSVLPGMMERRYGKIVNMCSFTAHGTVANIPGYDAAFGGILAYTKDLARFAAPYNINVNCVSPGNIETPMTQEWMAQPGARERLLETTLIGRIGQPDDVANWVVFLASDRAQHAVGIEINVSGGQLIA</sequence>
<protein>
    <submittedName>
        <fullName evidence="3">3-oxoacyl-[acyl-carrier protein] reductase/2-deoxy-D-gluconate 3-dehydrogenase/2-hydroxycyclohexanecarboxyl-CoA dehydrogenase</fullName>
    </submittedName>
</protein>
<dbReference type="PANTHER" id="PTHR42760">
    <property type="entry name" value="SHORT-CHAIN DEHYDROGENASES/REDUCTASES FAMILY MEMBER"/>
    <property type="match status" value="1"/>
</dbReference>
<dbReference type="PRINTS" id="PR00081">
    <property type="entry name" value="GDHRDH"/>
</dbReference>
<evidence type="ECO:0000256" key="1">
    <source>
        <dbReference type="ARBA" id="ARBA00006484"/>
    </source>
</evidence>
<dbReference type="SUPFAM" id="SSF51735">
    <property type="entry name" value="NAD(P)-binding Rossmann-fold domains"/>
    <property type="match status" value="1"/>
</dbReference>
<keyword evidence="4" id="KW-1185">Reference proteome</keyword>
<dbReference type="GO" id="GO:0016616">
    <property type="term" value="F:oxidoreductase activity, acting on the CH-OH group of donors, NAD or NADP as acceptor"/>
    <property type="evidence" value="ECO:0007669"/>
    <property type="project" value="TreeGrafter"/>
</dbReference>
<dbReference type="FunFam" id="3.40.50.720:FF:000084">
    <property type="entry name" value="Short-chain dehydrogenase reductase"/>
    <property type="match status" value="1"/>
</dbReference>
<name>A0A543FQY6_9PSEU</name>
<evidence type="ECO:0000256" key="2">
    <source>
        <dbReference type="ARBA" id="ARBA00023002"/>
    </source>
</evidence>
<dbReference type="Gene3D" id="3.40.50.720">
    <property type="entry name" value="NAD(P)-binding Rossmann-like Domain"/>
    <property type="match status" value="1"/>
</dbReference>
<dbReference type="OrthoDB" id="3542748at2"/>
<dbReference type="PANTHER" id="PTHR42760:SF135">
    <property type="entry name" value="BLL7886 PROTEIN"/>
    <property type="match status" value="1"/>
</dbReference>
<dbReference type="Pfam" id="PF13561">
    <property type="entry name" value="adh_short_C2"/>
    <property type="match status" value="1"/>
</dbReference>
<comment type="similarity">
    <text evidence="1">Belongs to the short-chain dehydrogenases/reductases (SDR) family.</text>
</comment>
<dbReference type="PRINTS" id="PR00080">
    <property type="entry name" value="SDRFAMILY"/>
</dbReference>
<gene>
    <name evidence="3" type="ORF">FB388_7716</name>
</gene>
<dbReference type="Proteomes" id="UP000319818">
    <property type="component" value="Unassembled WGS sequence"/>
</dbReference>
<dbReference type="AlphaFoldDB" id="A0A543FQY6"/>
<dbReference type="GO" id="GO:0030497">
    <property type="term" value="P:fatty acid elongation"/>
    <property type="evidence" value="ECO:0007669"/>
    <property type="project" value="TreeGrafter"/>
</dbReference>
<comment type="caution">
    <text evidence="3">The sequence shown here is derived from an EMBL/GenBank/DDBJ whole genome shotgun (WGS) entry which is preliminary data.</text>
</comment>
<evidence type="ECO:0000313" key="4">
    <source>
        <dbReference type="Proteomes" id="UP000319818"/>
    </source>
</evidence>
<accession>A0A543FQY6</accession>
<proteinExistence type="inferred from homology"/>
<dbReference type="EMBL" id="VFPH01000003">
    <property type="protein sequence ID" value="TQM36259.1"/>
    <property type="molecule type" value="Genomic_DNA"/>
</dbReference>
<reference evidence="3 4" key="1">
    <citation type="submission" date="2019-06" db="EMBL/GenBank/DDBJ databases">
        <title>Sequencing the genomes of 1000 actinobacteria strains.</title>
        <authorList>
            <person name="Klenk H.-P."/>
        </authorList>
    </citation>
    <scope>NUCLEOTIDE SEQUENCE [LARGE SCALE GENOMIC DNA]</scope>
    <source>
        <strain evidence="3 4">DSM 45511</strain>
    </source>
</reference>
<keyword evidence="2" id="KW-0560">Oxidoreductase</keyword>
<dbReference type="InterPro" id="IPR036291">
    <property type="entry name" value="NAD(P)-bd_dom_sf"/>
</dbReference>
<dbReference type="RefSeq" id="WP_142107495.1">
    <property type="nucleotide sequence ID" value="NZ_VFPH01000003.1"/>
</dbReference>